<keyword evidence="2" id="KW-1185">Reference proteome</keyword>
<organism evidence="1 2">
    <name type="scientific">Smallanthus sonchifolius</name>
    <dbReference type="NCBI Taxonomy" id="185202"/>
    <lineage>
        <taxon>Eukaryota</taxon>
        <taxon>Viridiplantae</taxon>
        <taxon>Streptophyta</taxon>
        <taxon>Embryophyta</taxon>
        <taxon>Tracheophyta</taxon>
        <taxon>Spermatophyta</taxon>
        <taxon>Magnoliopsida</taxon>
        <taxon>eudicotyledons</taxon>
        <taxon>Gunneridae</taxon>
        <taxon>Pentapetalae</taxon>
        <taxon>asterids</taxon>
        <taxon>campanulids</taxon>
        <taxon>Asterales</taxon>
        <taxon>Asteraceae</taxon>
        <taxon>Asteroideae</taxon>
        <taxon>Heliantheae alliance</taxon>
        <taxon>Millerieae</taxon>
        <taxon>Smallanthus</taxon>
    </lineage>
</organism>
<sequence length="155" mass="17375">MDGGSLEGTHISHEASLADLTRQILSGICYLHQRKIDHLDIKPSNLLINSEKHVKIADFRVSRILKQTMDSCNSSVVGTIAYMSPDRINTDLNKGKYDGYAGDIWSFGASVLEFYLGRLPFAVGREGDWASLLSHRKRRPRRLLSSEILSRAVCK</sequence>
<proteinExistence type="predicted"/>
<reference evidence="1 2" key="2">
    <citation type="journal article" date="2022" name="Mol. Ecol. Resour.">
        <title>The genomes of chicory, endive, great burdock and yacon provide insights into Asteraceae paleo-polyploidization history and plant inulin production.</title>
        <authorList>
            <person name="Fan W."/>
            <person name="Wang S."/>
            <person name="Wang H."/>
            <person name="Wang A."/>
            <person name="Jiang F."/>
            <person name="Liu H."/>
            <person name="Zhao H."/>
            <person name="Xu D."/>
            <person name="Zhang Y."/>
        </authorList>
    </citation>
    <scope>NUCLEOTIDE SEQUENCE [LARGE SCALE GENOMIC DNA]</scope>
    <source>
        <strain evidence="2">cv. Yunnan</strain>
        <tissue evidence="1">Leaves</tissue>
    </source>
</reference>
<dbReference type="EMBL" id="CM042022">
    <property type="protein sequence ID" value="KAI3814848.1"/>
    <property type="molecule type" value="Genomic_DNA"/>
</dbReference>
<comment type="caution">
    <text evidence="1">The sequence shown here is derived from an EMBL/GenBank/DDBJ whole genome shotgun (WGS) entry which is preliminary data.</text>
</comment>
<reference evidence="2" key="1">
    <citation type="journal article" date="2022" name="Mol. Ecol. Resour.">
        <title>The genomes of chicory, endive, great burdock and yacon provide insights into Asteraceae palaeo-polyploidization history and plant inulin production.</title>
        <authorList>
            <person name="Fan W."/>
            <person name="Wang S."/>
            <person name="Wang H."/>
            <person name="Wang A."/>
            <person name="Jiang F."/>
            <person name="Liu H."/>
            <person name="Zhao H."/>
            <person name="Xu D."/>
            <person name="Zhang Y."/>
        </authorList>
    </citation>
    <scope>NUCLEOTIDE SEQUENCE [LARGE SCALE GENOMIC DNA]</scope>
    <source>
        <strain evidence="2">cv. Yunnan</strain>
    </source>
</reference>
<evidence type="ECO:0000313" key="1">
    <source>
        <dbReference type="EMBL" id="KAI3814848.1"/>
    </source>
</evidence>
<protein>
    <submittedName>
        <fullName evidence="1">Uncharacterized protein</fullName>
    </submittedName>
</protein>
<evidence type="ECO:0000313" key="2">
    <source>
        <dbReference type="Proteomes" id="UP001056120"/>
    </source>
</evidence>
<gene>
    <name evidence="1" type="ORF">L1987_14494</name>
</gene>
<dbReference type="Proteomes" id="UP001056120">
    <property type="component" value="Linkage Group LG05"/>
</dbReference>
<name>A0ACB9J591_9ASTR</name>
<accession>A0ACB9J591</accession>